<evidence type="ECO:0000256" key="3">
    <source>
        <dbReference type="ARBA" id="ARBA00022726"/>
    </source>
</evidence>
<dbReference type="GO" id="GO:0019509">
    <property type="term" value="P:L-methionine salvage from methylthioadenosine"/>
    <property type="evidence" value="ECO:0000318"/>
    <property type="project" value="GO_Central"/>
</dbReference>
<keyword evidence="1 4" id="KW-0328">Glycosyltransferase</keyword>
<gene>
    <name evidence="6" type="ORF">MONBRDRAFT_14706</name>
</gene>
<dbReference type="CDD" id="cd09010">
    <property type="entry name" value="MTAP_SsMTAPII_like_MTIP"/>
    <property type="match status" value="1"/>
</dbReference>
<dbReference type="GO" id="GO:0017061">
    <property type="term" value="F:S-methyl-5-thioadenosine phosphorylase activity"/>
    <property type="evidence" value="ECO:0000318"/>
    <property type="project" value="GO_Central"/>
</dbReference>
<feature type="domain" description="Nucleoside phosphorylase" evidence="5">
    <location>
        <begin position="3"/>
        <end position="221"/>
    </location>
</feature>
<feature type="binding site" evidence="4">
    <location>
        <position position="188"/>
    </location>
    <ligand>
        <name>phosphate</name>
        <dbReference type="ChEBI" id="CHEBI:43474"/>
    </ligand>
</feature>
<feature type="binding site" evidence="4">
    <location>
        <begin position="85"/>
        <end position="86"/>
    </location>
    <ligand>
        <name>phosphate</name>
        <dbReference type="ChEBI" id="CHEBI:43474"/>
    </ligand>
</feature>
<evidence type="ECO:0000313" key="6">
    <source>
        <dbReference type="EMBL" id="EDQ91957.1"/>
    </source>
</evidence>
<dbReference type="Proteomes" id="UP000001357">
    <property type="component" value="Unassembled WGS sequence"/>
</dbReference>
<evidence type="ECO:0000313" key="7">
    <source>
        <dbReference type="Proteomes" id="UP000001357"/>
    </source>
</evidence>
<dbReference type="eggNOG" id="KOG3985">
    <property type="taxonomic scope" value="Eukaryota"/>
</dbReference>
<proteinExistence type="inferred from homology"/>
<reference evidence="6 7" key="1">
    <citation type="journal article" date="2008" name="Nature">
        <title>The genome of the choanoflagellate Monosiga brevicollis and the origin of metazoans.</title>
        <authorList>
            <consortium name="JGI Sequencing"/>
            <person name="King N."/>
            <person name="Westbrook M.J."/>
            <person name="Young S.L."/>
            <person name="Kuo A."/>
            <person name="Abedin M."/>
            <person name="Chapman J."/>
            <person name="Fairclough S."/>
            <person name="Hellsten U."/>
            <person name="Isogai Y."/>
            <person name="Letunic I."/>
            <person name="Marr M."/>
            <person name="Pincus D."/>
            <person name="Putnam N."/>
            <person name="Rokas A."/>
            <person name="Wright K.J."/>
            <person name="Zuzow R."/>
            <person name="Dirks W."/>
            <person name="Good M."/>
            <person name="Goodstein D."/>
            <person name="Lemons D."/>
            <person name="Li W."/>
            <person name="Lyons J.B."/>
            <person name="Morris A."/>
            <person name="Nichols S."/>
            <person name="Richter D.J."/>
            <person name="Salamov A."/>
            <person name="Bork P."/>
            <person name="Lim W.A."/>
            <person name="Manning G."/>
            <person name="Miller W.T."/>
            <person name="McGinnis W."/>
            <person name="Shapiro H."/>
            <person name="Tjian R."/>
            <person name="Grigoriev I.V."/>
            <person name="Rokhsar D."/>
        </authorList>
    </citation>
    <scope>NUCLEOTIDE SEQUENCE [LARGE SCALE GENOMIC DNA]</scope>
    <source>
        <strain evidence="7">MX1 / ATCC 50154</strain>
    </source>
</reference>
<dbReference type="KEGG" id="mbr:MONBRDRAFT_14706"/>
<comment type="function">
    <text evidence="4">Catalyzes the reversible phosphorylation of S-methyl-5'-thioadenosine (MTA) to adenine and 5-methylthioribose-1-phosphate. Involved in the breakdown of MTA, a major by-product of polyamine biosynthesis. Responsible for the first step in the methionine salvage pathway after MTA has been generated from S-adenosylmethionine. Has broad substrate specificity with 6-aminopurine nucleosides as preferred substrates.</text>
</comment>
<dbReference type="EMBL" id="CH991544">
    <property type="protein sequence ID" value="EDQ91957.1"/>
    <property type="molecule type" value="Genomic_DNA"/>
</dbReference>
<dbReference type="InterPro" id="IPR010044">
    <property type="entry name" value="MTAP"/>
</dbReference>
<dbReference type="FunFam" id="3.40.50.1580:FF:000060">
    <property type="entry name" value="S-methyl-5'-thioadenosine phosphorylase"/>
    <property type="match status" value="1"/>
</dbReference>
<comment type="subcellular location">
    <subcellularLocation>
        <location evidence="4">Cytoplasm</location>
    </subcellularLocation>
    <subcellularLocation>
        <location evidence="4">Nucleus</location>
    </subcellularLocation>
</comment>
<dbReference type="Pfam" id="PF01048">
    <property type="entry name" value="PNP_UDP_1"/>
    <property type="match status" value="1"/>
</dbReference>
<dbReference type="InParanoid" id="A9URN8"/>
<keyword evidence="3 4" id="KW-0660">Purine salvage</keyword>
<sequence length="233" mass="25566">MPRVGLIGGSGLYNMTGLEVIKKVKISTPFGDPSGEFIIGRLEGVECVFLPRHGYGHVHNPTEVNYRANIYGMKVLGVEFLIGVSAVGSLKDDIVPGEVVLVDQFIDRTHHRQHTFFENGCVGHVSMAHPVCEKLREYLYESCEEACSSAKVKFHAHGTYVNMEGPAFSTIAESCLYCSWDADVIGMTCLAEARLAREAEISYAVLAMATDYDSWHPNHDNVSVDAVVAVLKV</sequence>
<keyword evidence="4" id="KW-0963">Cytoplasm</keyword>
<feature type="binding site" evidence="4">
    <location>
        <begin position="52"/>
        <end position="53"/>
    </location>
    <ligand>
        <name>phosphate</name>
        <dbReference type="ChEBI" id="CHEBI:43474"/>
    </ligand>
</feature>
<accession>A9URN8</accession>
<dbReference type="PANTHER" id="PTHR42679:SF2">
    <property type="entry name" value="S-METHYL-5'-THIOADENOSINE PHOSPHORYLASE"/>
    <property type="match status" value="1"/>
</dbReference>
<dbReference type="EC" id="2.4.2.28" evidence="4"/>
<dbReference type="STRING" id="81824.A9URN8"/>
<dbReference type="GO" id="GO:0005634">
    <property type="term" value="C:nucleus"/>
    <property type="evidence" value="ECO:0007669"/>
    <property type="project" value="UniProtKB-SubCell"/>
</dbReference>
<feature type="binding site" evidence="4">
    <location>
        <position position="187"/>
    </location>
    <ligand>
        <name>substrate</name>
    </ligand>
</feature>
<evidence type="ECO:0000256" key="1">
    <source>
        <dbReference type="ARBA" id="ARBA00022676"/>
    </source>
</evidence>
<dbReference type="FunCoup" id="A9URN8">
    <property type="interactions" value="1120"/>
</dbReference>
<feature type="site" description="Important for substrate specificity" evidence="4">
    <location>
        <position position="224"/>
    </location>
</feature>
<dbReference type="PANTHER" id="PTHR42679">
    <property type="entry name" value="S-METHYL-5'-THIOADENOSINE PHOSPHORYLASE"/>
    <property type="match status" value="1"/>
</dbReference>
<evidence type="ECO:0000256" key="2">
    <source>
        <dbReference type="ARBA" id="ARBA00022679"/>
    </source>
</evidence>
<dbReference type="InterPro" id="IPR035994">
    <property type="entry name" value="Nucleoside_phosphorylase_sf"/>
</dbReference>
<dbReference type="Gene3D" id="3.40.50.1580">
    <property type="entry name" value="Nucleoside phosphorylase domain"/>
    <property type="match status" value="1"/>
</dbReference>
<dbReference type="SUPFAM" id="SSF53167">
    <property type="entry name" value="Purine and uridine phosphorylases"/>
    <property type="match status" value="1"/>
</dbReference>
<keyword evidence="4" id="KW-0539">Nucleus</keyword>
<feature type="site" description="Important for substrate specificity" evidence="4">
    <location>
        <position position="169"/>
    </location>
</feature>
<feature type="binding site" evidence="4">
    <location>
        <position position="10"/>
    </location>
    <ligand>
        <name>phosphate</name>
        <dbReference type="ChEBI" id="CHEBI:43474"/>
    </ligand>
</feature>
<dbReference type="RefSeq" id="XP_001743243.1">
    <property type="nucleotide sequence ID" value="XM_001743191.1"/>
</dbReference>
<dbReference type="InterPro" id="IPR000845">
    <property type="entry name" value="Nucleoside_phosphorylase_d"/>
</dbReference>
<evidence type="ECO:0000256" key="4">
    <source>
        <dbReference type="HAMAP-Rule" id="MF_03155"/>
    </source>
</evidence>
<evidence type="ECO:0000259" key="5">
    <source>
        <dbReference type="Pfam" id="PF01048"/>
    </source>
</evidence>
<comment type="pathway">
    <text evidence="4">Amino-acid biosynthesis; L-methionine biosynthesis via salvage pathway; S-methyl-5-thio-alpha-D-ribose 1-phosphate from S-methyl-5'-thioadenosine (phosphorylase route): step 1/1.</text>
</comment>
<dbReference type="HAMAP" id="MF_01963">
    <property type="entry name" value="MTAP"/>
    <property type="match status" value="1"/>
</dbReference>
<dbReference type="GO" id="GO:0005829">
    <property type="term" value="C:cytosol"/>
    <property type="evidence" value="ECO:0000318"/>
    <property type="project" value="GO_Central"/>
</dbReference>
<comment type="catalytic activity">
    <reaction evidence="4">
        <text>S-methyl-5'-thioadenosine + phosphate = 5-(methylsulfanyl)-alpha-D-ribose 1-phosphate + adenine</text>
        <dbReference type="Rhea" id="RHEA:11852"/>
        <dbReference type="ChEBI" id="CHEBI:16708"/>
        <dbReference type="ChEBI" id="CHEBI:17509"/>
        <dbReference type="ChEBI" id="CHEBI:43474"/>
        <dbReference type="ChEBI" id="CHEBI:58533"/>
        <dbReference type="EC" id="2.4.2.28"/>
    </reaction>
</comment>
<comment type="subunit">
    <text evidence="4">Homotrimer.</text>
</comment>
<keyword evidence="2 4" id="KW-0808">Transferase</keyword>
<dbReference type="OMA" id="ADPFCPE"/>
<dbReference type="UniPathway" id="UPA00904">
    <property type="reaction ID" value="UER00873"/>
</dbReference>
<dbReference type="GeneID" id="5888696"/>
<dbReference type="GO" id="GO:0006166">
    <property type="term" value="P:purine ribonucleoside salvage"/>
    <property type="evidence" value="ECO:0007669"/>
    <property type="project" value="UniProtKB-KW"/>
</dbReference>
<protein>
    <recommendedName>
        <fullName evidence="4">S-methyl-5'-thioadenosine phosphorylase</fullName>
        <ecNumber evidence="4">2.4.2.28</ecNumber>
    </recommendedName>
    <alternativeName>
        <fullName evidence="4">5'-methylthioadenosine phosphorylase</fullName>
        <shortName evidence="4">MTA phosphorylase</shortName>
        <shortName evidence="4">MTAP</shortName>
        <shortName evidence="4">MTAPase</shortName>
    </alternativeName>
</protein>
<keyword evidence="7" id="KW-1185">Reference proteome</keyword>
<dbReference type="AlphaFoldDB" id="A9URN8"/>
<dbReference type="NCBIfam" id="TIGR01694">
    <property type="entry name" value="MTAP"/>
    <property type="match status" value="1"/>
</dbReference>
<feature type="binding site" evidence="4">
    <location>
        <begin position="211"/>
        <end position="213"/>
    </location>
    <ligand>
        <name>substrate</name>
    </ligand>
</feature>
<organism evidence="6 7">
    <name type="scientific">Monosiga brevicollis</name>
    <name type="common">Choanoflagellate</name>
    <dbReference type="NCBI Taxonomy" id="81824"/>
    <lineage>
        <taxon>Eukaryota</taxon>
        <taxon>Choanoflagellata</taxon>
        <taxon>Craspedida</taxon>
        <taxon>Salpingoecidae</taxon>
        <taxon>Monosiga</taxon>
    </lineage>
</organism>
<comment type="similarity">
    <text evidence="4">Belongs to the PNP/MTAP phosphorylase family. MTAP subfamily.</text>
</comment>
<name>A9URN8_MONBE</name>